<name>A0A6L6XXH7_9ACTN</name>
<dbReference type="Proteomes" id="UP000473525">
    <property type="component" value="Unassembled WGS sequence"/>
</dbReference>
<reference evidence="2 3" key="1">
    <citation type="submission" date="2019-12" db="EMBL/GenBank/DDBJ databases">
        <authorList>
            <person name="Huq M.A."/>
        </authorList>
    </citation>
    <scope>NUCLEOTIDE SEQUENCE [LARGE SCALE GENOMIC DNA]</scope>
    <source>
        <strain evidence="2 3">MAH-18</strain>
    </source>
</reference>
<dbReference type="RefSeq" id="WP_157347219.1">
    <property type="nucleotide sequence ID" value="NZ_WSEK01000005.1"/>
</dbReference>
<gene>
    <name evidence="2" type="ORF">GON03_23205</name>
</gene>
<evidence type="ECO:0000313" key="2">
    <source>
        <dbReference type="EMBL" id="MVQ52101.1"/>
    </source>
</evidence>
<proteinExistence type="predicted"/>
<evidence type="ECO:0000313" key="3">
    <source>
        <dbReference type="Proteomes" id="UP000473525"/>
    </source>
</evidence>
<feature type="region of interest" description="Disordered" evidence="1">
    <location>
        <begin position="477"/>
        <end position="496"/>
    </location>
</feature>
<organism evidence="2 3">
    <name type="scientific">Nocardioides agri</name>
    <dbReference type="NCBI Taxonomy" id="2682843"/>
    <lineage>
        <taxon>Bacteria</taxon>
        <taxon>Bacillati</taxon>
        <taxon>Actinomycetota</taxon>
        <taxon>Actinomycetes</taxon>
        <taxon>Propionibacteriales</taxon>
        <taxon>Nocardioidaceae</taxon>
        <taxon>Nocardioides</taxon>
    </lineage>
</organism>
<keyword evidence="3" id="KW-1185">Reference proteome</keyword>
<protein>
    <submittedName>
        <fullName evidence="2">Uncharacterized protein</fullName>
    </submittedName>
</protein>
<comment type="caution">
    <text evidence="2">The sequence shown here is derived from an EMBL/GenBank/DDBJ whole genome shotgun (WGS) entry which is preliminary data.</text>
</comment>
<sequence length="1268" mass="134768">MPEFRIGSSLAEVAVASRRFEVLSKLNVDVATIATWDRTLSRRTRILVPIDVQAYVVPAGGSEPTVDVVGDPDTDPAPFAAGAVRPEGVHLHWALPDALLVAERADPAVRTPVLPVLPDQWVVVRTLQPNGQTQVLATGWVIDARAKTVTPLPSFTGAVPPPAGAVDPLNGFSLGAHWTSCYSASAGRFAFHDPLTDLDKLRAVATDGFAGDQAVYTVAGWWSDAAADPVSGARGIAGLDAVLAGLRWGIDHELGDSYLEEPDTREVRTEVEAGLARPRVHPVTEIFGSDGRRIEGVLGTDLSSGTPFVNALRTSHGDSLPRFDSLLHGSVMGVPVGALPAADDRPDPADLTLAVGSDIDDVIAAMGADGVGLGADQRRAAEDLLAAFSHGLVAELGTPDGLDQLGNREHESGFWSLPGGPVPGMRPDVLQDQVAQGADPMTVGRHGRAGRSRAADKGLTVPVLEWRQKADLISRTTHPKAGRTTGNPRVSDVGEAPAPPALREVVKAPPRYFRPAPLVLAVRGAKPSHRHHGDGLFNSEGTLVCRYPRAAVPRYRGVVEGSRVLPTLGSGAVPAEVLTVVREAVLLNPYGREWLAAAAAPSGDPGVRAAVKTRLDAEMVRLFGSEGRYDGTSHVAFVEPKAASTWREVGAQRVALEEQISAVIAGAAIADGQPPSPVAITTWRQPWVPVWLEWRVTVTGTATMRGWELAGHDLEPEPDAAPGTVLVRELTGRALVGRGVGETLRAAVQAWLASEAQRQVTPGRTAYGQGSAIQQLADLDHPLDLVSASLDGLREQLLGIDFVGVVKRKDGKPVAGALPVPLLGGTVRVEEVRLVDAFGRFLELPDAALDALRTTLELETDADRTLRLRPRLLHAARWLWRMVDPAQPAGTAPELVREAFVNQAAPASAVNPVSGFLLPDHIDEALEAFTVAGRPIGEVLHDPVTNAVTWECAPGRPVPPDAGPLVDIAAQESVVAQIAVGMIRADAAARALPEPPHDTALTAFLRAVDSTLWSVDTFASLGDSTLAGLVGRPIAVVRTILALDAPDDADELTLEGHTAEARRAAFDALAAEDFEVQLGTLGRADDTLLGYYLDDDFETFYVVDKVVAELARLRPTGRHVGHLGVLGAPVAEDPVDLDHPYLSEAGRLVLRRGETRSLTLLMIPGGRVHLTSGILPRKDLALADAWFGPGLKKLMPSLRVGPLLVDPGEVRLPLVSILGENQTFTRRTGTLAWKDDPILAATQTAYLPRQPHEVQEGWIRVTPEEDPT</sequence>
<accession>A0A6L6XXH7</accession>
<dbReference type="EMBL" id="WSEK01000005">
    <property type="protein sequence ID" value="MVQ52101.1"/>
    <property type="molecule type" value="Genomic_DNA"/>
</dbReference>
<evidence type="ECO:0000256" key="1">
    <source>
        <dbReference type="SAM" id="MobiDB-lite"/>
    </source>
</evidence>
<dbReference type="AlphaFoldDB" id="A0A6L6XXH7"/>